<evidence type="ECO:0000313" key="3">
    <source>
        <dbReference type="Proteomes" id="UP000326367"/>
    </source>
</evidence>
<protein>
    <submittedName>
        <fullName evidence="2">Uncharacterized protein</fullName>
    </submittedName>
</protein>
<feature type="signal peptide" evidence="1">
    <location>
        <begin position="1"/>
        <end position="20"/>
    </location>
</feature>
<proteinExistence type="predicted"/>
<gene>
    <name evidence="2" type="ORF">FJU31_01915</name>
</gene>
<reference evidence="2 3" key="1">
    <citation type="journal article" date="2020" name="Antonie Van Leeuwenhoek">
        <title>Stenotrophomonas cyclobalanopsidis sp. nov., isolated from the leaf spot disease of Cyclobalanopsis patelliformis.</title>
        <authorList>
            <person name="Bian D.R."/>
            <person name="Xue H."/>
            <person name="Piao C.G."/>
            <person name="Li Y."/>
        </authorList>
    </citation>
    <scope>NUCLEOTIDE SEQUENCE [LARGE SCALE GENOMIC DNA]</scope>
    <source>
        <strain evidence="2 3">TPQG1-4</strain>
    </source>
</reference>
<evidence type="ECO:0000256" key="1">
    <source>
        <dbReference type="SAM" id="SignalP"/>
    </source>
</evidence>
<dbReference type="EMBL" id="VYKI01000002">
    <property type="protein sequence ID" value="KAA9003889.1"/>
    <property type="molecule type" value="Genomic_DNA"/>
</dbReference>
<keyword evidence="1" id="KW-0732">Signal</keyword>
<dbReference type="Proteomes" id="UP000326367">
    <property type="component" value="Unassembled WGS sequence"/>
</dbReference>
<keyword evidence="3" id="KW-1185">Reference proteome</keyword>
<comment type="caution">
    <text evidence="2">The sequence shown here is derived from an EMBL/GenBank/DDBJ whole genome shotgun (WGS) entry which is preliminary data.</text>
</comment>
<evidence type="ECO:0000313" key="2">
    <source>
        <dbReference type="EMBL" id="KAA9003889.1"/>
    </source>
</evidence>
<organism evidence="2 3">
    <name type="scientific">Stenotrophomonas cyclobalanopsidis</name>
    <dbReference type="NCBI Taxonomy" id="2771362"/>
    <lineage>
        <taxon>Bacteria</taxon>
        <taxon>Pseudomonadati</taxon>
        <taxon>Pseudomonadota</taxon>
        <taxon>Gammaproteobacteria</taxon>
        <taxon>Lysobacterales</taxon>
        <taxon>Lysobacteraceae</taxon>
        <taxon>Stenotrophomonas</taxon>
    </lineage>
</organism>
<feature type="chain" id="PRO_5045710280" evidence="1">
    <location>
        <begin position="21"/>
        <end position="216"/>
    </location>
</feature>
<name>A0ABQ6T586_9GAMM</name>
<accession>A0ABQ6T586</accession>
<sequence>MYCGGVTLLALAGLLMGASAHRDASFDVIDAQRINIREPDGTLRLVVSNRTRFPGGFMKGEEITAHKRPMAGMLFLNDEGTENGGLIFNGALGKDGRPDSGMSLTFDRYQQDQQLQLLGLDGPDGNIAGLMFNDVADGLKRPIFSADDERLAKAGEEAITRRVFLGRSDARNAMLQLLDARGNPRLQLQVTPKGEATLAFLDEAGETTRVISASDP</sequence>